<dbReference type="KEGG" id="hqi:H9L05_08480"/>
<dbReference type="Pfam" id="PF09925">
    <property type="entry name" value="DUF2157"/>
    <property type="match status" value="1"/>
</dbReference>
<keyword evidence="4" id="KW-1185">Reference proteome</keyword>
<name>A0A7H0GZ60_9BACT</name>
<protein>
    <submittedName>
        <fullName evidence="3">DUF2157 domain-containing protein</fullName>
    </submittedName>
</protein>
<dbReference type="InterPro" id="IPR018677">
    <property type="entry name" value="DUF2157"/>
</dbReference>
<reference evidence="3 4" key="1">
    <citation type="submission" date="2020-08" db="EMBL/GenBank/DDBJ databases">
        <title>Genome sequence of Hymenobacter qilianensis JCM 19763T.</title>
        <authorList>
            <person name="Hyun D.-W."/>
            <person name="Bae J.-W."/>
        </authorList>
    </citation>
    <scope>NUCLEOTIDE SEQUENCE [LARGE SCALE GENOMIC DNA]</scope>
    <source>
        <strain evidence="3 4">JCM 19763</strain>
    </source>
</reference>
<evidence type="ECO:0000259" key="2">
    <source>
        <dbReference type="Pfam" id="PF09925"/>
    </source>
</evidence>
<evidence type="ECO:0000256" key="1">
    <source>
        <dbReference type="SAM" id="Phobius"/>
    </source>
</evidence>
<keyword evidence="1" id="KW-0812">Transmembrane</keyword>
<accession>A0A7H0GZ60</accession>
<keyword evidence="1" id="KW-0472">Membrane</keyword>
<evidence type="ECO:0000313" key="4">
    <source>
        <dbReference type="Proteomes" id="UP000516093"/>
    </source>
</evidence>
<dbReference type="Proteomes" id="UP000516093">
    <property type="component" value="Chromosome"/>
</dbReference>
<proteinExistence type="predicted"/>
<dbReference type="EMBL" id="CP060784">
    <property type="protein sequence ID" value="QNP53576.1"/>
    <property type="molecule type" value="Genomic_DNA"/>
</dbReference>
<keyword evidence="1" id="KW-1133">Transmembrane helix</keyword>
<sequence>MSRKLLETDGPDWVKKGIISPEQHRQLLELYPEDARAIGLLPLLGSLLVGLSALSLVAANWQGLPEWLRIGLLLGPFWALTPAVSFFCAAAIARWELAWLAWA</sequence>
<feature type="transmembrane region" description="Helical" evidence="1">
    <location>
        <begin position="37"/>
        <end position="58"/>
    </location>
</feature>
<feature type="transmembrane region" description="Helical" evidence="1">
    <location>
        <begin position="70"/>
        <end position="93"/>
    </location>
</feature>
<dbReference type="AlphaFoldDB" id="A0A7H0GZ60"/>
<gene>
    <name evidence="3" type="ORF">H9L05_08480</name>
</gene>
<organism evidence="3 4">
    <name type="scientific">Hymenobacter qilianensis</name>
    <dbReference type="NCBI Taxonomy" id="1385715"/>
    <lineage>
        <taxon>Bacteria</taxon>
        <taxon>Pseudomonadati</taxon>
        <taxon>Bacteroidota</taxon>
        <taxon>Cytophagia</taxon>
        <taxon>Cytophagales</taxon>
        <taxon>Hymenobacteraceae</taxon>
        <taxon>Hymenobacter</taxon>
    </lineage>
</organism>
<evidence type="ECO:0000313" key="3">
    <source>
        <dbReference type="EMBL" id="QNP53576.1"/>
    </source>
</evidence>
<feature type="domain" description="DUF2157" evidence="2">
    <location>
        <begin position="12"/>
        <end position="90"/>
    </location>
</feature>